<gene>
    <name evidence="13" type="ORF">VTK73DRAFT_10023</name>
</gene>
<evidence type="ECO:0000256" key="1">
    <source>
        <dbReference type="ARBA" id="ARBA00004584"/>
    </source>
</evidence>
<evidence type="ECO:0000256" key="10">
    <source>
        <dbReference type="SAM" id="MobiDB-lite"/>
    </source>
</evidence>
<evidence type="ECO:0000313" key="14">
    <source>
        <dbReference type="Proteomes" id="UP001586593"/>
    </source>
</evidence>
<reference evidence="13 14" key="1">
    <citation type="journal article" date="2024" name="Commun. Biol.">
        <title>Comparative genomic analysis of thermophilic fungi reveals convergent evolutionary adaptations and gene losses.</title>
        <authorList>
            <person name="Steindorff A.S."/>
            <person name="Aguilar-Pontes M.V."/>
            <person name="Robinson A.J."/>
            <person name="Andreopoulos B."/>
            <person name="LaButti K."/>
            <person name="Kuo A."/>
            <person name="Mondo S."/>
            <person name="Riley R."/>
            <person name="Otillar R."/>
            <person name="Haridas S."/>
            <person name="Lipzen A."/>
            <person name="Grimwood J."/>
            <person name="Schmutz J."/>
            <person name="Clum A."/>
            <person name="Reid I.D."/>
            <person name="Moisan M.C."/>
            <person name="Butler G."/>
            <person name="Nguyen T.T.M."/>
            <person name="Dewar K."/>
            <person name="Conant G."/>
            <person name="Drula E."/>
            <person name="Henrissat B."/>
            <person name="Hansel C."/>
            <person name="Singer S."/>
            <person name="Hutchinson M.I."/>
            <person name="de Vries R.P."/>
            <person name="Natvig D.O."/>
            <person name="Powell A.J."/>
            <person name="Tsang A."/>
            <person name="Grigoriev I.V."/>
        </authorList>
    </citation>
    <scope>NUCLEOTIDE SEQUENCE [LARGE SCALE GENOMIC DNA]</scope>
    <source>
        <strain evidence="13 14">ATCC 24622</strain>
    </source>
</reference>
<evidence type="ECO:0000256" key="7">
    <source>
        <dbReference type="ARBA" id="ARBA00023306"/>
    </source>
</evidence>
<name>A0ABR3Y461_9PEZI</name>
<dbReference type="Pfam" id="PF07558">
    <property type="entry name" value="Shugoshin_N"/>
    <property type="match status" value="1"/>
</dbReference>
<sequence>MMARLNEQPTPPDGLEILRRKFLRQNREIAKINSSQSQRIRELENECARQTSYNFELRGQIFHLERELEKLETSSAQRIADHALEVKRKMEAQLTELATLLAGLGVEPPSKRLLPTPRNRLSSSLVSNRSPRKAKPRPTSKEAEELAYQEGRLPPIPEHKPYPRATMNSEETGAICSEAAETPGSPALGSPPASRSVDDEGSSHMGTRNTGAEPEENASQISMPLAEPAILDPGIDTESDRKSTEGAHKKMRANVNCNLKADVSSLVTRQPRTGSKRKLDSETGPAPILSSPNDKQSSSDTEDKRNGHTIGVQVRRNLKGLPSVNRKEAGGKSDAPAGLQVISRTPLGAKSTNNNVMSPKKLGKDLSSVVLGDGKPHDVHDPVSIKPGVESKTSSDVPNDILLPTDSISPPPDIPRSGLHPIPLDMPGSPRARAVARDTPPPTVSSTGEIPRPSRRVRAAISYAEPNLRDKMRRPTKELLDAVAGEGKFIYRSTVQKHDEHTGPFSATKLSLETCSKEHETIRSESRRQSVTDPLVPKTPAFDIISGDPGAEGRRRKSSAKRRESQTTPDRSGPSSSQDASLVGQNIPPAKIVSADRTTDIYDFTTSSPTSEKVILLEEQDDESITVRQPSRRASTLSKNGSAAADLIPAANLYARSAGKKRSSMAAPKRSSLLGLDGVEGAAGDDGRPSAKDRISRRRSMML</sequence>
<feature type="compositionally biased region" description="Basic and acidic residues" evidence="10">
    <location>
        <begin position="685"/>
        <end position="694"/>
    </location>
</feature>
<feature type="region of interest" description="Disordered" evidence="10">
    <location>
        <begin position="495"/>
        <end position="591"/>
    </location>
</feature>
<evidence type="ECO:0000256" key="6">
    <source>
        <dbReference type="ARBA" id="ARBA00023054"/>
    </source>
</evidence>
<feature type="compositionally biased region" description="Basic and acidic residues" evidence="10">
    <location>
        <begin position="374"/>
        <end position="383"/>
    </location>
</feature>
<dbReference type="Proteomes" id="UP001586593">
    <property type="component" value="Unassembled WGS sequence"/>
</dbReference>
<accession>A0ABR3Y461</accession>
<dbReference type="Pfam" id="PF07557">
    <property type="entry name" value="Shugoshin_C"/>
    <property type="match status" value="1"/>
</dbReference>
<evidence type="ECO:0000259" key="11">
    <source>
        <dbReference type="Pfam" id="PF07557"/>
    </source>
</evidence>
<comment type="subcellular location">
    <subcellularLocation>
        <location evidence="1">Chromosome</location>
        <location evidence="1">Centromere</location>
    </subcellularLocation>
</comment>
<feature type="coiled-coil region" evidence="9">
    <location>
        <begin position="26"/>
        <end position="74"/>
    </location>
</feature>
<evidence type="ECO:0000259" key="12">
    <source>
        <dbReference type="Pfam" id="PF07558"/>
    </source>
</evidence>
<evidence type="ECO:0000256" key="4">
    <source>
        <dbReference type="ARBA" id="ARBA00022618"/>
    </source>
</evidence>
<keyword evidence="5" id="KW-0159">Chromosome partition</keyword>
<proteinExistence type="inferred from homology"/>
<comment type="similarity">
    <text evidence="2">Belongs to the shugoshin family.</text>
</comment>
<feature type="compositionally biased region" description="Low complexity" evidence="10">
    <location>
        <begin position="117"/>
        <end position="129"/>
    </location>
</feature>
<keyword evidence="6 9" id="KW-0175">Coiled coil</keyword>
<feature type="compositionally biased region" description="Basic and acidic residues" evidence="10">
    <location>
        <begin position="515"/>
        <end position="530"/>
    </location>
</feature>
<dbReference type="EMBL" id="JAZHXJ010000009">
    <property type="protein sequence ID" value="KAL1883097.1"/>
    <property type="molecule type" value="Genomic_DNA"/>
</dbReference>
<feature type="region of interest" description="Disordered" evidence="10">
    <location>
        <begin position="180"/>
        <end position="456"/>
    </location>
</feature>
<evidence type="ECO:0000256" key="8">
    <source>
        <dbReference type="ARBA" id="ARBA00023328"/>
    </source>
</evidence>
<evidence type="ECO:0000313" key="13">
    <source>
        <dbReference type="EMBL" id="KAL1883097.1"/>
    </source>
</evidence>
<feature type="domain" description="Shugoshin C-terminal" evidence="11">
    <location>
        <begin position="452"/>
        <end position="474"/>
    </location>
</feature>
<evidence type="ECO:0000256" key="3">
    <source>
        <dbReference type="ARBA" id="ARBA00022454"/>
    </source>
</evidence>
<keyword evidence="4" id="KW-0132">Cell division</keyword>
<feature type="compositionally biased region" description="Low complexity" evidence="10">
    <location>
        <begin position="183"/>
        <end position="195"/>
    </location>
</feature>
<evidence type="ECO:0008006" key="15">
    <source>
        <dbReference type="Google" id="ProtNLM"/>
    </source>
</evidence>
<keyword evidence="8" id="KW-0137">Centromere</keyword>
<feature type="compositionally biased region" description="Polar residues" evidence="10">
    <location>
        <begin position="290"/>
        <end position="299"/>
    </location>
</feature>
<feature type="region of interest" description="Disordered" evidence="10">
    <location>
        <begin position="107"/>
        <end position="166"/>
    </location>
</feature>
<protein>
    <recommendedName>
        <fullName evidence="15">Shugoshin</fullName>
    </recommendedName>
</protein>
<evidence type="ECO:0000256" key="2">
    <source>
        <dbReference type="ARBA" id="ARBA00010845"/>
    </source>
</evidence>
<dbReference type="InterPro" id="IPR011515">
    <property type="entry name" value="Shugoshin_C"/>
</dbReference>
<feature type="region of interest" description="Disordered" evidence="10">
    <location>
        <begin position="657"/>
        <end position="703"/>
    </location>
</feature>
<feature type="compositionally biased region" description="Polar residues" evidence="10">
    <location>
        <begin position="566"/>
        <end position="584"/>
    </location>
</feature>
<evidence type="ECO:0000256" key="5">
    <source>
        <dbReference type="ARBA" id="ARBA00022829"/>
    </source>
</evidence>
<keyword evidence="7" id="KW-0131">Cell cycle</keyword>
<feature type="compositionally biased region" description="Basic and acidic residues" evidence="10">
    <location>
        <begin position="238"/>
        <end position="248"/>
    </location>
</feature>
<organism evidence="13 14">
    <name type="scientific">Phialemonium thermophilum</name>
    <dbReference type="NCBI Taxonomy" id="223376"/>
    <lineage>
        <taxon>Eukaryota</taxon>
        <taxon>Fungi</taxon>
        <taxon>Dikarya</taxon>
        <taxon>Ascomycota</taxon>
        <taxon>Pezizomycotina</taxon>
        <taxon>Sordariomycetes</taxon>
        <taxon>Sordariomycetidae</taxon>
        <taxon>Cephalothecales</taxon>
        <taxon>Cephalothecaceae</taxon>
        <taxon>Phialemonium</taxon>
    </lineage>
</organism>
<comment type="caution">
    <text evidence="13">The sequence shown here is derived from an EMBL/GenBank/DDBJ whole genome shotgun (WGS) entry which is preliminary data.</text>
</comment>
<keyword evidence="14" id="KW-1185">Reference proteome</keyword>
<dbReference type="InterPro" id="IPR011516">
    <property type="entry name" value="Shugoshin_N"/>
</dbReference>
<feature type="domain" description="Shugoshin N-terminal coiled-coil" evidence="12">
    <location>
        <begin position="18"/>
        <end position="61"/>
    </location>
</feature>
<evidence type="ECO:0000256" key="9">
    <source>
        <dbReference type="SAM" id="Coils"/>
    </source>
</evidence>
<keyword evidence="3" id="KW-0158">Chromosome</keyword>